<dbReference type="Proteomes" id="UP000664357">
    <property type="component" value="Unassembled WGS sequence"/>
</dbReference>
<comment type="caution">
    <text evidence="1">The sequence shown here is derived from an EMBL/GenBank/DDBJ whole genome shotgun (WGS) entry which is preliminary data.</text>
</comment>
<keyword evidence="2" id="KW-1185">Reference proteome</keyword>
<organism evidence="1 2">
    <name type="scientific">Candidatus Enterococcus ferrettii</name>
    <dbReference type="NCBI Taxonomy" id="2815324"/>
    <lineage>
        <taxon>Bacteria</taxon>
        <taxon>Bacillati</taxon>
        <taxon>Bacillota</taxon>
        <taxon>Bacilli</taxon>
        <taxon>Lactobacillales</taxon>
        <taxon>Enterococcaceae</taxon>
        <taxon>Enterococcus</taxon>
    </lineage>
</organism>
<gene>
    <name evidence="1" type="ORF">JZO67_003212</name>
</gene>
<name>A0ABV0ERG3_9ENTE</name>
<proteinExistence type="predicted"/>
<evidence type="ECO:0000313" key="1">
    <source>
        <dbReference type="EMBL" id="MEO1771233.1"/>
    </source>
</evidence>
<dbReference type="RefSeq" id="WP_207704382.1">
    <property type="nucleotide sequence ID" value="NZ_JAFREL020000002.1"/>
</dbReference>
<sequence length="79" mass="8799">MATFGKMITQIDPSEAGKDFPVETHVMFTIRNQPQTGVITKQLKNAAVVELDENAKNGELINHSNGVVVINYKQMKKIQ</sequence>
<protein>
    <submittedName>
        <fullName evidence="1">Uncharacterized protein</fullName>
    </submittedName>
</protein>
<dbReference type="EMBL" id="JAFREL020000002">
    <property type="protein sequence ID" value="MEO1771233.1"/>
    <property type="molecule type" value="Genomic_DNA"/>
</dbReference>
<reference evidence="1 2" key="1">
    <citation type="submission" date="2024-02" db="EMBL/GenBank/DDBJ databases">
        <title>The Genome Sequence of Enterococcus sp. DIV0159.</title>
        <authorList>
            <person name="Earl A."/>
            <person name="Manson A."/>
            <person name="Gilmore M."/>
            <person name="Sanders J."/>
            <person name="Shea T."/>
            <person name="Howe W."/>
            <person name="Livny J."/>
            <person name="Cuomo C."/>
            <person name="Neafsey D."/>
            <person name="Birren B."/>
        </authorList>
    </citation>
    <scope>NUCLEOTIDE SEQUENCE [LARGE SCALE GENOMIC DNA]</scope>
    <source>
        <strain evidence="1 2">665A</strain>
    </source>
</reference>
<evidence type="ECO:0000313" key="2">
    <source>
        <dbReference type="Proteomes" id="UP000664357"/>
    </source>
</evidence>
<accession>A0ABV0ERG3</accession>